<comment type="similarity">
    <text evidence="3">In the N-terminal section; belongs to the DHBP synthase family.</text>
</comment>
<dbReference type="GO" id="GO:0046872">
    <property type="term" value="F:metal ion binding"/>
    <property type="evidence" value="ECO:0007669"/>
    <property type="project" value="UniProtKB-KW"/>
</dbReference>
<evidence type="ECO:0000256" key="12">
    <source>
        <dbReference type="ARBA" id="ARBA00049295"/>
    </source>
</evidence>
<dbReference type="PANTHER" id="PTHR21327">
    <property type="entry name" value="GTP CYCLOHYDROLASE II-RELATED"/>
    <property type="match status" value="1"/>
</dbReference>
<keyword evidence="6" id="KW-0479">Metal-binding</keyword>
<reference evidence="14 15" key="1">
    <citation type="submission" date="2020-07" db="EMBL/GenBank/DDBJ databases">
        <title>Sequencing the genomes of 1000 actinobacteria strains.</title>
        <authorList>
            <person name="Klenk H.-P."/>
        </authorList>
    </citation>
    <scope>NUCLEOTIDE SEQUENCE [LARGE SCALE GENOMIC DNA]</scope>
    <source>
        <strain evidence="14 15">DSM 45772</strain>
    </source>
</reference>
<evidence type="ECO:0000259" key="13">
    <source>
        <dbReference type="Pfam" id="PF00925"/>
    </source>
</evidence>
<comment type="pathway">
    <text evidence="2">Cofactor biosynthesis; riboflavin biosynthesis; 5-amino-6-(D-ribitylamino)uracil from GTP: step 1/4.</text>
</comment>
<dbReference type="PANTHER" id="PTHR21327:SF18">
    <property type="entry name" value="3,4-DIHYDROXY-2-BUTANONE 4-PHOSPHATE SYNTHASE"/>
    <property type="match status" value="1"/>
</dbReference>
<dbReference type="UniPathway" id="UPA00275"/>
<evidence type="ECO:0000256" key="2">
    <source>
        <dbReference type="ARBA" id="ARBA00004853"/>
    </source>
</evidence>
<keyword evidence="10" id="KW-0342">GTP-binding</keyword>
<proteinExistence type="inferred from homology"/>
<dbReference type="CDD" id="cd00641">
    <property type="entry name" value="GTP_cyclohydro2"/>
    <property type="match status" value="1"/>
</dbReference>
<comment type="caution">
    <text evidence="14">The sequence shown here is derived from an EMBL/GenBank/DDBJ whole genome shotgun (WGS) entry which is preliminary data.</text>
</comment>
<evidence type="ECO:0000256" key="7">
    <source>
        <dbReference type="ARBA" id="ARBA00022741"/>
    </source>
</evidence>
<evidence type="ECO:0000313" key="15">
    <source>
        <dbReference type="Proteomes" id="UP000535890"/>
    </source>
</evidence>
<dbReference type="Pfam" id="PF00925">
    <property type="entry name" value="GTP_cyclohydro2"/>
    <property type="match status" value="1"/>
</dbReference>
<evidence type="ECO:0000256" key="11">
    <source>
        <dbReference type="ARBA" id="ARBA00043932"/>
    </source>
</evidence>
<dbReference type="SUPFAM" id="SSF142695">
    <property type="entry name" value="RibA-like"/>
    <property type="match status" value="1"/>
</dbReference>
<sequence length="210" mass="23245">MHEASVRNRISLAGFRATDVTGELVTFNGLTDGREHVAYVVGDPGASPLVRIHSECLTGDVLGSTRCDCGPQLDEAVERMVLDGGVLLYMRQEGRGIGLYNKVDAYRLQDADVDTFRANEMLGRGADERDYRPAAQMLAALGIRRIRLLTNNPDKENQLRALGIDIVRVEPTEVHRTSANERYLVAKARHGHRLEVGRDLQPSAVRGDLR</sequence>
<evidence type="ECO:0000256" key="10">
    <source>
        <dbReference type="ARBA" id="ARBA00023134"/>
    </source>
</evidence>
<gene>
    <name evidence="14" type="ORF">BJ983_000607</name>
</gene>
<evidence type="ECO:0000256" key="9">
    <source>
        <dbReference type="ARBA" id="ARBA00022833"/>
    </source>
</evidence>
<evidence type="ECO:0000256" key="4">
    <source>
        <dbReference type="ARBA" id="ARBA00012762"/>
    </source>
</evidence>
<keyword evidence="15" id="KW-1185">Reference proteome</keyword>
<feature type="domain" description="GTP cyclohydrolase II" evidence="13">
    <location>
        <begin position="23"/>
        <end position="168"/>
    </location>
</feature>
<dbReference type="GO" id="GO:0005525">
    <property type="term" value="F:GTP binding"/>
    <property type="evidence" value="ECO:0007669"/>
    <property type="project" value="UniProtKB-KW"/>
</dbReference>
<dbReference type="AlphaFoldDB" id="A0A7Y9DS59"/>
<organism evidence="14 15">
    <name type="scientific">Actinomycetospora corticicola</name>
    <dbReference type="NCBI Taxonomy" id="663602"/>
    <lineage>
        <taxon>Bacteria</taxon>
        <taxon>Bacillati</taxon>
        <taxon>Actinomycetota</taxon>
        <taxon>Actinomycetes</taxon>
        <taxon>Pseudonocardiales</taxon>
        <taxon>Pseudonocardiaceae</taxon>
        <taxon>Actinomycetospora</taxon>
    </lineage>
</organism>
<keyword evidence="8 14" id="KW-0378">Hydrolase</keyword>
<evidence type="ECO:0000256" key="1">
    <source>
        <dbReference type="ARBA" id="ARBA00001947"/>
    </source>
</evidence>
<dbReference type="GO" id="GO:0003935">
    <property type="term" value="F:GTP cyclohydrolase II activity"/>
    <property type="evidence" value="ECO:0007669"/>
    <property type="project" value="UniProtKB-EC"/>
</dbReference>
<dbReference type="NCBIfam" id="NF001591">
    <property type="entry name" value="PRK00393.1"/>
    <property type="match status" value="1"/>
</dbReference>
<keyword evidence="9" id="KW-0862">Zinc</keyword>
<dbReference type="FunFam" id="3.40.50.10990:FF:000001">
    <property type="entry name" value="Riboflavin biosynthesis protein RibBA"/>
    <property type="match status" value="1"/>
</dbReference>
<dbReference type="GO" id="GO:0005829">
    <property type="term" value="C:cytosol"/>
    <property type="evidence" value="ECO:0007669"/>
    <property type="project" value="TreeGrafter"/>
</dbReference>
<evidence type="ECO:0000256" key="3">
    <source>
        <dbReference type="ARBA" id="ARBA00005520"/>
    </source>
</evidence>
<protein>
    <recommendedName>
        <fullName evidence="4">GTP cyclohydrolase II</fullName>
        <ecNumber evidence="4">3.5.4.25</ecNumber>
    </recommendedName>
</protein>
<comment type="function">
    <text evidence="11">Catalyzes the conversion of GTP to 2,5-diamino-6-ribosylamino-4(3H)-pyrimidinone 5'-phosphate (DARP), formate and pyrophosphate.</text>
</comment>
<evidence type="ECO:0000313" key="14">
    <source>
        <dbReference type="EMBL" id="NYD34505.1"/>
    </source>
</evidence>
<name>A0A7Y9DS59_9PSEU</name>
<dbReference type="EC" id="3.5.4.25" evidence="4"/>
<dbReference type="GO" id="GO:0009231">
    <property type="term" value="P:riboflavin biosynthetic process"/>
    <property type="evidence" value="ECO:0007669"/>
    <property type="project" value="UniProtKB-UniPathway"/>
</dbReference>
<dbReference type="Gene3D" id="3.40.50.10990">
    <property type="entry name" value="GTP cyclohydrolase II"/>
    <property type="match status" value="1"/>
</dbReference>
<comment type="catalytic activity">
    <reaction evidence="12">
        <text>GTP + 4 H2O = 2,5-diamino-6-hydroxy-4-(5-phosphoribosylamino)-pyrimidine + formate + 2 phosphate + 3 H(+)</text>
        <dbReference type="Rhea" id="RHEA:23704"/>
        <dbReference type="ChEBI" id="CHEBI:15377"/>
        <dbReference type="ChEBI" id="CHEBI:15378"/>
        <dbReference type="ChEBI" id="CHEBI:15740"/>
        <dbReference type="ChEBI" id="CHEBI:37565"/>
        <dbReference type="ChEBI" id="CHEBI:43474"/>
        <dbReference type="ChEBI" id="CHEBI:58614"/>
        <dbReference type="EC" id="3.5.4.25"/>
    </reaction>
</comment>
<evidence type="ECO:0000256" key="8">
    <source>
        <dbReference type="ARBA" id="ARBA00022801"/>
    </source>
</evidence>
<comment type="cofactor">
    <cofactor evidence="1">
        <name>Zn(2+)</name>
        <dbReference type="ChEBI" id="CHEBI:29105"/>
    </cofactor>
</comment>
<dbReference type="Proteomes" id="UP000535890">
    <property type="component" value="Unassembled WGS sequence"/>
</dbReference>
<dbReference type="InterPro" id="IPR036144">
    <property type="entry name" value="RibA-like_sf"/>
</dbReference>
<keyword evidence="5" id="KW-0686">Riboflavin biosynthesis</keyword>
<dbReference type="InterPro" id="IPR032677">
    <property type="entry name" value="GTP_cyclohydro_II"/>
</dbReference>
<keyword evidence="7" id="KW-0547">Nucleotide-binding</keyword>
<dbReference type="InterPro" id="IPR000926">
    <property type="entry name" value="RibA"/>
</dbReference>
<evidence type="ECO:0000256" key="5">
    <source>
        <dbReference type="ARBA" id="ARBA00022619"/>
    </source>
</evidence>
<dbReference type="EMBL" id="JACCBN010000001">
    <property type="protein sequence ID" value="NYD34505.1"/>
    <property type="molecule type" value="Genomic_DNA"/>
</dbReference>
<dbReference type="RefSeq" id="WP_179792447.1">
    <property type="nucleotide sequence ID" value="NZ_BAABHP010000018.1"/>
</dbReference>
<evidence type="ECO:0000256" key="6">
    <source>
        <dbReference type="ARBA" id="ARBA00022723"/>
    </source>
</evidence>
<accession>A0A7Y9DS59</accession>